<dbReference type="RefSeq" id="XP_065670672.1">
    <property type="nucleotide sequence ID" value="XM_065814600.1"/>
</dbReference>
<evidence type="ECO:0000256" key="1">
    <source>
        <dbReference type="SAM" id="MobiDB-lite"/>
    </source>
</evidence>
<dbReference type="GeneID" id="101235423"/>
<keyword evidence="2" id="KW-1185">Reference proteome</keyword>
<gene>
    <name evidence="3" type="primary">LOC101235423</name>
</gene>
<protein>
    <submittedName>
        <fullName evidence="3">Uncharacterized protein LOC101235423</fullName>
    </submittedName>
</protein>
<evidence type="ECO:0000313" key="2">
    <source>
        <dbReference type="Proteomes" id="UP001652625"/>
    </source>
</evidence>
<dbReference type="Proteomes" id="UP001652625">
    <property type="component" value="Chromosome 12"/>
</dbReference>
<proteinExistence type="predicted"/>
<feature type="region of interest" description="Disordered" evidence="1">
    <location>
        <begin position="47"/>
        <end position="67"/>
    </location>
</feature>
<evidence type="ECO:0000313" key="3">
    <source>
        <dbReference type="RefSeq" id="XP_065670672.1"/>
    </source>
</evidence>
<sequence length="209" mass="24115">MVIVKKESLTGKIGHERFSLGNKAALMPLPPFGVLRRVELCELHPGSSQNKCIKTSSPSSPPSESKNQIRFQSLTDDKQQVLSHLPGLNPDCEFVEKYQMKLFRTIKPIENEYLQLCRQGVRVADLLKHKEYTPKEECPKPIVRIINDDIEIPMIEQIRMKRKGDQNLRLRPDILPVETENKAKLYFAFNRTKGTITRVIATQPRSFRY</sequence>
<accession>A0ABM4D8M0</accession>
<name>A0ABM4D8M0_HYDVU</name>
<reference evidence="3" key="1">
    <citation type="submission" date="2025-08" db="UniProtKB">
        <authorList>
            <consortium name="RefSeq"/>
        </authorList>
    </citation>
    <scope>IDENTIFICATION</scope>
</reference>
<organism evidence="2 3">
    <name type="scientific">Hydra vulgaris</name>
    <name type="common">Hydra</name>
    <name type="synonym">Hydra attenuata</name>
    <dbReference type="NCBI Taxonomy" id="6087"/>
    <lineage>
        <taxon>Eukaryota</taxon>
        <taxon>Metazoa</taxon>
        <taxon>Cnidaria</taxon>
        <taxon>Hydrozoa</taxon>
        <taxon>Hydroidolina</taxon>
        <taxon>Anthoathecata</taxon>
        <taxon>Aplanulata</taxon>
        <taxon>Hydridae</taxon>
        <taxon>Hydra</taxon>
    </lineage>
</organism>
<feature type="compositionally biased region" description="Low complexity" evidence="1">
    <location>
        <begin position="56"/>
        <end position="65"/>
    </location>
</feature>